<sequence length="551" mass="60812">MRSVGASFQSSNEARTRPHATIRRSQSVTARWREHCRRLTLLTFILLYLDTVLGSDIASIGCADGTREGLHGLSGAAACYGRWEGHVKNASFLCAPGWRVCTPLDVTVLRNITWSQARAVEGCMAYNAAQDGDRCRECQEDLEQDDMAGIGQGCAHQYKDHTSCISGGRIDASCCVDSHFHRACHFKPGLISGVVCCRLPVQSARIVVKPPRRLRVYPDLIFLLSCRTSGMPPPTIHWYKNGRRLDNGNPRVSILYSGDLLVTLSRASDSGLYTCEASNDYGMDIANSYVNVAEHKSGCAGGARKGSLRHRNVQACPGVWKGHVRNAKSLCGQGWKVCSHRDRKSIRDVSAVELFRLPGCYAYNAASRRNSCRRCKNSKMAGVGKDCGWVNYRHTSCLSRGRIDVFAPNMTSSCDFTPGLTSGVLCCKKVKRRGGHRGRSKCKPRCQHKGKCIGPNRCRCTEGYKGSRCQIAICTPKCGVKGRCVRPNKCRCQPGYTGKTCRQKARSCVAPCVNGGKCHRGICRCPAKFWGKTCQYPLHHMLLTQLNRTDK</sequence>
<dbReference type="GO" id="GO:0009986">
    <property type="term" value="C:cell surface"/>
    <property type="evidence" value="ECO:0007669"/>
    <property type="project" value="TreeGrafter"/>
</dbReference>
<dbReference type="SUPFAM" id="SSF48726">
    <property type="entry name" value="Immunoglobulin"/>
    <property type="match status" value="1"/>
</dbReference>
<dbReference type="AlphaFoldDB" id="A0AAV4IJU3"/>
<dbReference type="InterPro" id="IPR003599">
    <property type="entry name" value="Ig_sub"/>
</dbReference>
<dbReference type="GO" id="GO:0005102">
    <property type="term" value="F:signaling receptor binding"/>
    <property type="evidence" value="ECO:0007669"/>
    <property type="project" value="TreeGrafter"/>
</dbReference>
<dbReference type="InterPro" id="IPR050969">
    <property type="entry name" value="Dev_Signal_Modulators"/>
</dbReference>
<feature type="disulfide bond" evidence="3">
    <location>
        <begin position="492"/>
        <end position="501"/>
    </location>
</feature>
<feature type="region of interest" description="Disordered" evidence="4">
    <location>
        <begin position="1"/>
        <end position="22"/>
    </location>
</feature>
<dbReference type="InterPro" id="IPR013783">
    <property type="entry name" value="Ig-like_fold"/>
</dbReference>
<feature type="disulfide bond" evidence="3">
    <location>
        <begin position="442"/>
        <end position="452"/>
    </location>
</feature>
<evidence type="ECO:0000313" key="8">
    <source>
        <dbReference type="Proteomes" id="UP000762676"/>
    </source>
</evidence>
<evidence type="ECO:0000259" key="6">
    <source>
        <dbReference type="PROSITE" id="PS50835"/>
    </source>
</evidence>
<dbReference type="PROSITE" id="PS50835">
    <property type="entry name" value="IG_LIKE"/>
    <property type="match status" value="1"/>
</dbReference>
<feature type="compositionally biased region" description="Polar residues" evidence="4">
    <location>
        <begin position="1"/>
        <end position="13"/>
    </location>
</feature>
<accession>A0AAV4IJU3</accession>
<dbReference type="PROSITE" id="PS00022">
    <property type="entry name" value="EGF_1"/>
    <property type="match status" value="3"/>
</dbReference>
<feature type="domain" description="EGF-like" evidence="5">
    <location>
        <begin position="438"/>
        <end position="470"/>
    </location>
</feature>
<comment type="caution">
    <text evidence="3">Lacks conserved residue(s) required for the propagation of feature annotation.</text>
</comment>
<dbReference type="InterPro" id="IPR036179">
    <property type="entry name" value="Ig-like_dom_sf"/>
</dbReference>
<feature type="domain" description="EGF-like" evidence="5">
    <location>
        <begin position="471"/>
        <end position="502"/>
    </location>
</feature>
<evidence type="ECO:0000256" key="2">
    <source>
        <dbReference type="ARBA" id="ARBA00023157"/>
    </source>
</evidence>
<evidence type="ECO:0000259" key="5">
    <source>
        <dbReference type="PROSITE" id="PS50026"/>
    </source>
</evidence>
<keyword evidence="1" id="KW-0732">Signal</keyword>
<dbReference type="Pfam" id="PF13927">
    <property type="entry name" value="Ig_3"/>
    <property type="match status" value="1"/>
</dbReference>
<dbReference type="Proteomes" id="UP000762676">
    <property type="component" value="Unassembled WGS sequence"/>
</dbReference>
<dbReference type="Gene3D" id="2.10.25.10">
    <property type="entry name" value="Laminin"/>
    <property type="match status" value="2"/>
</dbReference>
<dbReference type="InterPro" id="IPR007110">
    <property type="entry name" value="Ig-like_dom"/>
</dbReference>
<gene>
    <name evidence="7" type="ORF">ElyMa_006652700</name>
</gene>
<evidence type="ECO:0000313" key="7">
    <source>
        <dbReference type="EMBL" id="GFS10709.1"/>
    </source>
</evidence>
<feature type="domain" description="Ig-like" evidence="6">
    <location>
        <begin position="200"/>
        <end position="293"/>
    </location>
</feature>
<comment type="caution">
    <text evidence="7">The sequence shown here is derived from an EMBL/GenBank/DDBJ whole genome shotgun (WGS) entry which is preliminary data.</text>
</comment>
<dbReference type="GO" id="GO:0005576">
    <property type="term" value="C:extracellular region"/>
    <property type="evidence" value="ECO:0007669"/>
    <property type="project" value="TreeGrafter"/>
</dbReference>
<organism evidence="7 8">
    <name type="scientific">Elysia marginata</name>
    <dbReference type="NCBI Taxonomy" id="1093978"/>
    <lineage>
        <taxon>Eukaryota</taxon>
        <taxon>Metazoa</taxon>
        <taxon>Spiralia</taxon>
        <taxon>Lophotrochozoa</taxon>
        <taxon>Mollusca</taxon>
        <taxon>Gastropoda</taxon>
        <taxon>Heterobranchia</taxon>
        <taxon>Euthyneura</taxon>
        <taxon>Panpulmonata</taxon>
        <taxon>Sacoglossa</taxon>
        <taxon>Placobranchoidea</taxon>
        <taxon>Plakobranchidae</taxon>
        <taxon>Elysia</taxon>
    </lineage>
</organism>
<dbReference type="PROSITE" id="PS50026">
    <property type="entry name" value="EGF_3"/>
    <property type="match status" value="2"/>
</dbReference>
<dbReference type="SMART" id="SM00181">
    <property type="entry name" value="EGF"/>
    <property type="match status" value="3"/>
</dbReference>
<dbReference type="InterPro" id="IPR003598">
    <property type="entry name" value="Ig_sub2"/>
</dbReference>
<dbReference type="SMART" id="SM00409">
    <property type="entry name" value="IG"/>
    <property type="match status" value="1"/>
</dbReference>
<dbReference type="SMART" id="SM00408">
    <property type="entry name" value="IGc2"/>
    <property type="match status" value="1"/>
</dbReference>
<keyword evidence="8" id="KW-1185">Reference proteome</keyword>
<keyword evidence="2 3" id="KW-1015">Disulfide bond</keyword>
<evidence type="ECO:0000256" key="1">
    <source>
        <dbReference type="ARBA" id="ARBA00022729"/>
    </source>
</evidence>
<feature type="disulfide bond" evidence="3">
    <location>
        <begin position="474"/>
        <end position="484"/>
    </location>
</feature>
<dbReference type="PANTHER" id="PTHR14949">
    <property type="entry name" value="EGF-LIKE-DOMAIN, MULTIPLE 7, 8"/>
    <property type="match status" value="1"/>
</dbReference>
<evidence type="ECO:0000256" key="4">
    <source>
        <dbReference type="SAM" id="MobiDB-lite"/>
    </source>
</evidence>
<proteinExistence type="predicted"/>
<dbReference type="EMBL" id="BMAT01013347">
    <property type="protein sequence ID" value="GFS10709.1"/>
    <property type="molecule type" value="Genomic_DNA"/>
</dbReference>
<dbReference type="PANTHER" id="PTHR14949:SF56">
    <property type="entry name" value="EGF-LIKE-DOMAIN, MULTIPLE 7"/>
    <property type="match status" value="1"/>
</dbReference>
<dbReference type="PROSITE" id="PS01186">
    <property type="entry name" value="EGF_2"/>
    <property type="match status" value="2"/>
</dbReference>
<dbReference type="InterPro" id="IPR000742">
    <property type="entry name" value="EGF"/>
</dbReference>
<dbReference type="Gene3D" id="2.60.40.10">
    <property type="entry name" value="Immunoglobulins"/>
    <property type="match status" value="1"/>
</dbReference>
<reference evidence="7 8" key="1">
    <citation type="journal article" date="2021" name="Elife">
        <title>Chloroplast acquisition without the gene transfer in kleptoplastic sea slugs, Plakobranchus ocellatus.</title>
        <authorList>
            <person name="Maeda T."/>
            <person name="Takahashi S."/>
            <person name="Yoshida T."/>
            <person name="Shimamura S."/>
            <person name="Takaki Y."/>
            <person name="Nagai Y."/>
            <person name="Toyoda A."/>
            <person name="Suzuki Y."/>
            <person name="Arimoto A."/>
            <person name="Ishii H."/>
            <person name="Satoh N."/>
            <person name="Nishiyama T."/>
            <person name="Hasebe M."/>
            <person name="Maruyama T."/>
            <person name="Minagawa J."/>
            <person name="Obokata J."/>
            <person name="Shigenobu S."/>
        </authorList>
    </citation>
    <scope>NUCLEOTIDE SEQUENCE [LARGE SCALE GENOMIC DNA]</scope>
</reference>
<evidence type="ECO:0000256" key="3">
    <source>
        <dbReference type="PROSITE-ProRule" id="PRU00076"/>
    </source>
</evidence>
<dbReference type="SUPFAM" id="SSF57196">
    <property type="entry name" value="EGF/Laminin"/>
    <property type="match status" value="1"/>
</dbReference>
<keyword evidence="3" id="KW-0245">EGF-like domain</keyword>
<name>A0AAV4IJU3_9GAST</name>
<protein>
    <submittedName>
        <fullName evidence="7">von Willebrand factor D and EGF domain-containing protein</fullName>
    </submittedName>
</protein>
<feature type="disulfide bond" evidence="3">
    <location>
        <begin position="460"/>
        <end position="469"/>
    </location>
</feature>